<reference evidence="1 2" key="1">
    <citation type="submission" date="2016-11" db="EMBL/GenBank/DDBJ databases">
        <authorList>
            <person name="Jaros S."/>
            <person name="Januszkiewicz K."/>
            <person name="Wedrychowicz H."/>
        </authorList>
    </citation>
    <scope>NUCLEOTIDE SEQUENCE [LARGE SCALE GENOMIC DNA]</scope>
    <source>
        <strain evidence="1 2">CECT 7868</strain>
    </source>
</reference>
<gene>
    <name evidence="1" type="ORF">VA7868_03210</name>
</gene>
<evidence type="ECO:0000313" key="1">
    <source>
        <dbReference type="EMBL" id="SHI27525.1"/>
    </source>
</evidence>
<protein>
    <submittedName>
        <fullName evidence="1">Uncharacterized protein</fullName>
    </submittedName>
</protein>
<dbReference type="Proteomes" id="UP000184608">
    <property type="component" value="Unassembled WGS sequence"/>
</dbReference>
<evidence type="ECO:0000313" key="2">
    <source>
        <dbReference type="Proteomes" id="UP000184608"/>
    </source>
</evidence>
<keyword evidence="2" id="KW-1185">Reference proteome</keyword>
<organism evidence="1 2">
    <name type="scientific">Vibrio aerogenes CECT 7868</name>
    <dbReference type="NCBI Taxonomy" id="1216006"/>
    <lineage>
        <taxon>Bacteria</taxon>
        <taxon>Pseudomonadati</taxon>
        <taxon>Pseudomonadota</taxon>
        <taxon>Gammaproteobacteria</taxon>
        <taxon>Vibrionales</taxon>
        <taxon>Vibrionaceae</taxon>
        <taxon>Vibrio</taxon>
    </lineage>
</organism>
<accession>A0A1M5ZT96</accession>
<sequence>MVSVIDLPSYSLDECSWLSSEHDAYEENDYRIALLRELADEVYLNRGRRYSTGDLHELADKLEACNEEIIACKSLACKKCNRKFKIERVNDIVSAMKLEQEHGLEFEYGIYTILQYSRSVSAYAFIDYDVPKDKDRIRKILSRCGVIGPVVGSFELDFHEKPQRWLTHYHLLIRQTGNEDAISELKSRVQKLHPINIKKNRCARPFMEQKLSDAHEQLSYIHKLTSFEVRDYKTLFGKKRTHKHRLNKLMFCESLCWLDGLDRRTLPFQWHARAWLKQSKV</sequence>
<proteinExistence type="predicted"/>
<dbReference type="AlphaFoldDB" id="A0A1M5ZT96"/>
<dbReference type="OrthoDB" id="5862313at2"/>
<dbReference type="EMBL" id="FQXZ01000036">
    <property type="protein sequence ID" value="SHI27525.1"/>
    <property type="molecule type" value="Genomic_DNA"/>
</dbReference>
<name>A0A1M5ZT96_9VIBR</name>
<dbReference type="RefSeq" id="WP_073604831.1">
    <property type="nucleotide sequence ID" value="NZ_FQXZ01000036.1"/>
</dbReference>